<dbReference type="Pfam" id="PF03615">
    <property type="entry name" value="GCM"/>
    <property type="match status" value="1"/>
</dbReference>
<dbReference type="STRING" id="137246.A0A401RX17"/>
<evidence type="ECO:0000256" key="3">
    <source>
        <dbReference type="ARBA" id="ARBA00023015"/>
    </source>
</evidence>
<dbReference type="PANTHER" id="PTHR12414">
    <property type="entry name" value="GLIAL CELLS MISSING RELATED/GLIDE"/>
    <property type="match status" value="1"/>
</dbReference>
<sequence>MLKSGERCFPDSEYISALESPISWDINDPKLPQDVHQLDHFQEWTDSYVKFIYSSDDKNAQRHQSGWAMRNTNNHNCHILKKSCLGVVVCSNDCSLPDGKKIYQRPAICDKARQKQQKKCCPNCGAPLNLMPCRGHGGYPVTNFWRHEGKCIFFQAKGVHDHPRPETKTEAEARRSIHKKRPYGENSCYKNKRDLQLITGPIENEGSQPTFTSNPKSVLSNLYVNGNLEECVAVENISGNPCFSYTNGHDFGKPTYLYDPHCEMDISRIYSRCTQLNAGCHNPGNYGGPGTNCSTSFECGDYPNWNKITLGKNGYSNSFIRYSQSSSDPCNEAASPKNFRDPMQNAQTTINNMNKTMYQTSKPNPDEYCDYLYDAMFLQNQNSAYVPAAIYPL</sequence>
<keyword evidence="4" id="KW-0238">DNA-binding</keyword>
<keyword evidence="5" id="KW-0804">Transcription</keyword>
<dbReference type="PROSITE" id="PS50807">
    <property type="entry name" value="GCM"/>
    <property type="match status" value="1"/>
</dbReference>
<evidence type="ECO:0000256" key="5">
    <source>
        <dbReference type="ARBA" id="ARBA00023163"/>
    </source>
</evidence>
<organism evidence="8 9">
    <name type="scientific">Chiloscyllium punctatum</name>
    <name type="common">Brownbanded bambooshark</name>
    <name type="synonym">Hemiscyllium punctatum</name>
    <dbReference type="NCBI Taxonomy" id="137246"/>
    <lineage>
        <taxon>Eukaryota</taxon>
        <taxon>Metazoa</taxon>
        <taxon>Chordata</taxon>
        <taxon>Craniata</taxon>
        <taxon>Vertebrata</taxon>
        <taxon>Chondrichthyes</taxon>
        <taxon>Elasmobranchii</taxon>
        <taxon>Galeomorphii</taxon>
        <taxon>Galeoidea</taxon>
        <taxon>Orectolobiformes</taxon>
        <taxon>Hemiscylliidae</taxon>
        <taxon>Chiloscyllium</taxon>
    </lineage>
</organism>
<dbReference type="GO" id="GO:0001228">
    <property type="term" value="F:DNA-binding transcription activator activity, RNA polymerase II-specific"/>
    <property type="evidence" value="ECO:0007669"/>
    <property type="project" value="InterPro"/>
</dbReference>
<evidence type="ECO:0000313" key="8">
    <source>
        <dbReference type="EMBL" id="GCC22648.1"/>
    </source>
</evidence>
<dbReference type="GO" id="GO:0042063">
    <property type="term" value="P:gliogenesis"/>
    <property type="evidence" value="ECO:0007669"/>
    <property type="project" value="TreeGrafter"/>
</dbReference>
<dbReference type="InterPro" id="IPR043021">
    <property type="entry name" value="GCM_small"/>
</dbReference>
<dbReference type="FunFam" id="3.30.70.3530:FF:000001">
    <property type="entry name" value="Chorion-specific transcription factor GCMb"/>
    <property type="match status" value="1"/>
</dbReference>
<keyword evidence="6" id="KW-0539">Nucleus</keyword>
<keyword evidence="2" id="KW-0217">Developmental protein</keyword>
<dbReference type="Gene3D" id="3.30.70.3530">
    <property type="entry name" value="GCM motif"/>
    <property type="match status" value="1"/>
</dbReference>
<evidence type="ECO:0000256" key="4">
    <source>
        <dbReference type="ARBA" id="ARBA00023125"/>
    </source>
</evidence>
<proteinExistence type="predicted"/>
<keyword evidence="3" id="KW-0805">Transcription regulation</keyword>
<feature type="domain" description="GCM" evidence="7">
    <location>
        <begin position="22"/>
        <end position="177"/>
    </location>
</feature>
<comment type="caution">
    <text evidence="8">The sequence shown here is derived from an EMBL/GenBank/DDBJ whole genome shotgun (WGS) entry which is preliminary data.</text>
</comment>
<dbReference type="AlphaFoldDB" id="A0A401RX17"/>
<dbReference type="EMBL" id="BEZZ01000015">
    <property type="protein sequence ID" value="GCC22648.1"/>
    <property type="molecule type" value="Genomic_DNA"/>
</dbReference>
<keyword evidence="9" id="KW-1185">Reference proteome</keyword>
<evidence type="ECO:0000256" key="2">
    <source>
        <dbReference type="ARBA" id="ARBA00022473"/>
    </source>
</evidence>
<dbReference type="PANTHER" id="PTHR12414:SF6">
    <property type="entry name" value="CHORION-SPECIFIC TRANSCRIPTION FACTOR GCMA"/>
    <property type="match status" value="1"/>
</dbReference>
<gene>
    <name evidence="8" type="ORF">chiPu_0001036</name>
</gene>
<dbReference type="GO" id="GO:0005634">
    <property type="term" value="C:nucleus"/>
    <property type="evidence" value="ECO:0007669"/>
    <property type="project" value="UniProtKB-SubCell"/>
</dbReference>
<name>A0A401RX17_CHIPU</name>
<protein>
    <recommendedName>
        <fullName evidence="7">GCM domain-containing protein</fullName>
    </recommendedName>
</protein>
<dbReference type="InterPro" id="IPR003902">
    <property type="entry name" value="Tscrpt_reg_GCM"/>
</dbReference>
<dbReference type="InterPro" id="IPR043020">
    <property type="entry name" value="GCM_large"/>
</dbReference>
<reference evidence="8 9" key="1">
    <citation type="journal article" date="2018" name="Nat. Ecol. Evol.">
        <title>Shark genomes provide insights into elasmobranch evolution and the origin of vertebrates.</title>
        <authorList>
            <person name="Hara Y"/>
            <person name="Yamaguchi K"/>
            <person name="Onimaru K"/>
            <person name="Kadota M"/>
            <person name="Koyanagi M"/>
            <person name="Keeley SD"/>
            <person name="Tatsumi K"/>
            <person name="Tanaka K"/>
            <person name="Motone F"/>
            <person name="Kageyama Y"/>
            <person name="Nozu R"/>
            <person name="Adachi N"/>
            <person name="Nishimura O"/>
            <person name="Nakagawa R"/>
            <person name="Tanegashima C"/>
            <person name="Kiyatake I"/>
            <person name="Matsumoto R"/>
            <person name="Murakumo K"/>
            <person name="Nishida K"/>
            <person name="Terakita A"/>
            <person name="Kuratani S"/>
            <person name="Sato K"/>
            <person name="Hyodo S Kuraku.S."/>
        </authorList>
    </citation>
    <scope>NUCLEOTIDE SEQUENCE [LARGE SCALE GENOMIC DNA]</scope>
</reference>
<evidence type="ECO:0000256" key="1">
    <source>
        <dbReference type="ARBA" id="ARBA00004123"/>
    </source>
</evidence>
<accession>A0A401RX17</accession>
<dbReference type="OMA" id="KNAQRHQ"/>
<dbReference type="SUPFAM" id="SSF90073">
    <property type="entry name" value="GCM domain"/>
    <property type="match status" value="1"/>
</dbReference>
<dbReference type="GO" id="GO:0000978">
    <property type="term" value="F:RNA polymerase II cis-regulatory region sequence-specific DNA binding"/>
    <property type="evidence" value="ECO:0007669"/>
    <property type="project" value="TreeGrafter"/>
</dbReference>
<comment type="subcellular location">
    <subcellularLocation>
        <location evidence="1">Nucleus</location>
    </subcellularLocation>
</comment>
<dbReference type="InterPro" id="IPR036115">
    <property type="entry name" value="GCM_dom_sf"/>
</dbReference>
<dbReference type="Gene3D" id="2.20.25.670">
    <property type="entry name" value="GCM domain, large subdomain"/>
    <property type="match status" value="1"/>
</dbReference>
<evidence type="ECO:0000256" key="6">
    <source>
        <dbReference type="ARBA" id="ARBA00023242"/>
    </source>
</evidence>
<dbReference type="InterPro" id="IPR039791">
    <property type="entry name" value="GCM"/>
</dbReference>
<dbReference type="Proteomes" id="UP000287033">
    <property type="component" value="Unassembled WGS sequence"/>
</dbReference>
<evidence type="ECO:0000259" key="7">
    <source>
        <dbReference type="PROSITE" id="PS50807"/>
    </source>
</evidence>
<evidence type="ECO:0000313" key="9">
    <source>
        <dbReference type="Proteomes" id="UP000287033"/>
    </source>
</evidence>
<dbReference type="OrthoDB" id="6241117at2759"/>